<dbReference type="PRINTS" id="PR01846">
    <property type="entry name" value="TRHRFAMILY"/>
</dbReference>
<evidence type="ECO:0000256" key="6">
    <source>
        <dbReference type="ARBA" id="ARBA00023136"/>
    </source>
</evidence>
<feature type="transmembrane region" description="Helical" evidence="9">
    <location>
        <begin position="61"/>
        <end position="81"/>
    </location>
</feature>
<keyword evidence="12" id="KW-1185">Reference proteome</keyword>
<accession>A0AAY4D314</accession>
<evidence type="ECO:0000256" key="7">
    <source>
        <dbReference type="ARBA" id="ARBA00032251"/>
    </source>
</evidence>
<evidence type="ECO:0000256" key="3">
    <source>
        <dbReference type="ARBA" id="ARBA00018873"/>
    </source>
</evidence>
<sequence>MENQSAAENQTLAIWSERSIEYKVGSALLVLLICVVGIVGNVMVILVVLTTKHMRTPTNCYLVSLAAADLMVLTAAGLPSVADSVYGSWLFGRFGCLCITYFQYLGINASSCSITAFTIERYIAICHPIKAQFLCTLSRARKIIALVWGFTSCYCVLWFYLSDTEEVVYRDVTVVVCAYKVQRSLYMPIYFFDFGIFFVLPLVLATILYGFIARILFLNPLPAHPKDKDGVGKMKSTGRSCSTTASSRRQVTKMLAVVVILFAVLWMPYRTLVVVNSFLEEAYLDIWFLLFCRSCVYLNSAINPIIYNAMSQKFRAAFRKLCLCGRKPSAKQAAYSVALTYSAVKETSMAESTDHYTTELEEITATDQLLPEKKLLYPDECSYGKVAFNQP</sequence>
<keyword evidence="6 9" id="KW-0472">Membrane</keyword>
<evidence type="ECO:0000256" key="2">
    <source>
        <dbReference type="ARBA" id="ARBA00004370"/>
    </source>
</evidence>
<evidence type="ECO:0000313" key="11">
    <source>
        <dbReference type="Ensembl" id="ENSDCDP00010039783.1"/>
    </source>
</evidence>
<gene>
    <name evidence="11" type="primary">LOC114770226</name>
</gene>
<name>A0AAY4D314_9TELE</name>
<dbReference type="GO" id="GO:0004997">
    <property type="term" value="F:thyrotropin-releasing hormone receptor activity"/>
    <property type="evidence" value="ECO:0007669"/>
    <property type="project" value="InterPro"/>
</dbReference>
<reference evidence="11 12" key="1">
    <citation type="submission" date="2020-06" db="EMBL/GenBank/DDBJ databases">
        <authorList>
            <consortium name="Wellcome Sanger Institute Data Sharing"/>
        </authorList>
    </citation>
    <scope>NUCLEOTIDE SEQUENCE [LARGE SCALE GENOMIC DNA]</scope>
</reference>
<keyword evidence="4 8" id="KW-0812">Transmembrane</keyword>
<evidence type="ECO:0000256" key="4">
    <source>
        <dbReference type="ARBA" id="ARBA00022692"/>
    </source>
</evidence>
<evidence type="ECO:0000259" key="10">
    <source>
        <dbReference type="PROSITE" id="PS50262"/>
    </source>
</evidence>
<comment type="similarity">
    <text evidence="8">Belongs to the G-protein coupled receptor 1 family.</text>
</comment>
<dbReference type="PANTHER" id="PTHR46061">
    <property type="entry name" value="THYROTROPIN-RELEASING HORMONE RECEPTOR"/>
    <property type="match status" value="1"/>
</dbReference>
<keyword evidence="8" id="KW-0807">Transducer</keyword>
<organism evidence="11 12">
    <name type="scientific">Denticeps clupeoides</name>
    <name type="common">denticle herring</name>
    <dbReference type="NCBI Taxonomy" id="299321"/>
    <lineage>
        <taxon>Eukaryota</taxon>
        <taxon>Metazoa</taxon>
        <taxon>Chordata</taxon>
        <taxon>Craniata</taxon>
        <taxon>Vertebrata</taxon>
        <taxon>Euteleostomi</taxon>
        <taxon>Actinopterygii</taxon>
        <taxon>Neopterygii</taxon>
        <taxon>Teleostei</taxon>
        <taxon>Clupei</taxon>
        <taxon>Clupeiformes</taxon>
        <taxon>Denticipitoidei</taxon>
        <taxon>Denticipitidae</taxon>
        <taxon>Denticeps</taxon>
    </lineage>
</organism>
<dbReference type="InterPro" id="IPR002120">
    <property type="entry name" value="TRH_rcpt_1"/>
</dbReference>
<evidence type="ECO:0000256" key="9">
    <source>
        <dbReference type="SAM" id="Phobius"/>
    </source>
</evidence>
<feature type="transmembrane region" description="Helical" evidence="9">
    <location>
        <begin position="189"/>
        <end position="212"/>
    </location>
</feature>
<reference evidence="11" key="3">
    <citation type="submission" date="2025-09" db="UniProtKB">
        <authorList>
            <consortium name="Ensembl"/>
        </authorList>
    </citation>
    <scope>IDENTIFICATION</scope>
</reference>
<feature type="domain" description="G-protein coupled receptors family 1 profile" evidence="10">
    <location>
        <begin position="40"/>
        <end position="307"/>
    </location>
</feature>
<dbReference type="CDD" id="cd14995">
    <property type="entry name" value="7tmA_TRH-R"/>
    <property type="match status" value="1"/>
</dbReference>
<feature type="transmembrane region" description="Helical" evidence="9">
    <location>
        <begin position="286"/>
        <end position="310"/>
    </location>
</feature>
<dbReference type="PRINTS" id="PR00751">
    <property type="entry name" value="THYROLIBRINR"/>
</dbReference>
<dbReference type="SUPFAM" id="SSF81321">
    <property type="entry name" value="Family A G protein-coupled receptor-like"/>
    <property type="match status" value="1"/>
</dbReference>
<dbReference type="CTD" id="569382"/>
<feature type="transmembrane region" description="Helical" evidence="9">
    <location>
        <begin position="101"/>
        <end position="123"/>
    </location>
</feature>
<dbReference type="GO" id="GO:0007200">
    <property type="term" value="P:phospholipase C-activating G protein-coupled receptor signaling pathway"/>
    <property type="evidence" value="ECO:0007669"/>
    <property type="project" value="TreeGrafter"/>
</dbReference>
<dbReference type="GO" id="GO:0016020">
    <property type="term" value="C:membrane"/>
    <property type="evidence" value="ECO:0007669"/>
    <property type="project" value="UniProtKB-SubCell"/>
</dbReference>
<dbReference type="Ensembl" id="ENSDCDT00010049573.1">
    <property type="protein sequence ID" value="ENSDCDP00010039783.1"/>
    <property type="gene ID" value="ENSDCDG00010025511.1"/>
</dbReference>
<feature type="transmembrane region" description="Helical" evidence="9">
    <location>
        <begin position="27"/>
        <end position="49"/>
    </location>
</feature>
<dbReference type="InterPro" id="IPR000276">
    <property type="entry name" value="GPCR_Rhodpsn"/>
</dbReference>
<dbReference type="PANTHER" id="PTHR46061:SF6">
    <property type="entry name" value="THYROTROPIN-RELEASING HORMONE RECEPTOR"/>
    <property type="match status" value="1"/>
</dbReference>
<keyword evidence="5 9" id="KW-1133">Transmembrane helix</keyword>
<feature type="transmembrane region" description="Helical" evidence="9">
    <location>
        <begin position="143"/>
        <end position="161"/>
    </location>
</feature>
<feature type="transmembrane region" description="Helical" evidence="9">
    <location>
        <begin position="254"/>
        <end position="274"/>
    </location>
</feature>
<dbReference type="Pfam" id="PF00001">
    <property type="entry name" value="7tm_1"/>
    <property type="match status" value="1"/>
</dbReference>
<evidence type="ECO:0000256" key="5">
    <source>
        <dbReference type="ARBA" id="ARBA00022989"/>
    </source>
</evidence>
<dbReference type="AlphaFoldDB" id="A0AAY4D314"/>
<protein>
    <recommendedName>
        <fullName evidence="3">Thyrotropin-releasing hormone receptor</fullName>
    </recommendedName>
    <alternativeName>
        <fullName evidence="7">Thyroliberin receptor</fullName>
    </alternativeName>
</protein>
<reference evidence="11" key="2">
    <citation type="submission" date="2025-08" db="UniProtKB">
        <authorList>
            <consortium name="Ensembl"/>
        </authorList>
    </citation>
    <scope>IDENTIFICATION</scope>
</reference>
<dbReference type="Gene3D" id="1.20.1070.10">
    <property type="entry name" value="Rhodopsin 7-helix transmembrane proteins"/>
    <property type="match status" value="1"/>
</dbReference>
<dbReference type="PRINTS" id="PR00237">
    <property type="entry name" value="GPCRRHODOPSN"/>
</dbReference>
<dbReference type="PROSITE" id="PS50262">
    <property type="entry name" value="G_PROTEIN_RECEP_F1_2"/>
    <property type="match status" value="1"/>
</dbReference>
<dbReference type="PROSITE" id="PS00237">
    <property type="entry name" value="G_PROTEIN_RECEP_F1_1"/>
    <property type="match status" value="1"/>
</dbReference>
<dbReference type="GeneTree" id="ENSGT01150000286932"/>
<proteinExistence type="inferred from homology"/>
<evidence type="ECO:0000313" key="12">
    <source>
        <dbReference type="Proteomes" id="UP000694580"/>
    </source>
</evidence>
<dbReference type="SMART" id="SM01381">
    <property type="entry name" value="7TM_GPCR_Srsx"/>
    <property type="match status" value="1"/>
</dbReference>
<keyword evidence="8" id="KW-0297">G-protein coupled receptor</keyword>
<evidence type="ECO:0000256" key="8">
    <source>
        <dbReference type="RuleBase" id="RU000688"/>
    </source>
</evidence>
<keyword evidence="8" id="KW-0675">Receptor</keyword>
<dbReference type="InterPro" id="IPR017452">
    <property type="entry name" value="GPCR_Rhodpsn_7TM"/>
</dbReference>
<dbReference type="Proteomes" id="UP000694580">
    <property type="component" value="Chromosome 20"/>
</dbReference>
<comment type="function">
    <text evidence="1">Receptor for thyrotropin-releasing hormone (TRH). Upon ligand binding, this G-protein-coupled receptor triggers activation of the phosphatidylinositol (IP3)-calcium-protein kinase C (PKC) pathway.</text>
</comment>
<evidence type="ECO:0000256" key="1">
    <source>
        <dbReference type="ARBA" id="ARBA00004100"/>
    </source>
</evidence>
<comment type="subcellular location">
    <subcellularLocation>
        <location evidence="2">Membrane</location>
    </subcellularLocation>
</comment>